<proteinExistence type="predicted"/>
<name>A0A317G2X9_BUTFI</name>
<dbReference type="AlphaFoldDB" id="A0A317G2X9"/>
<gene>
    <name evidence="1" type="ORF">CPT75_12485</name>
</gene>
<accession>A0A317G2X9</accession>
<dbReference type="EMBL" id="NXNG01000001">
    <property type="protein sequence ID" value="PWT27857.1"/>
    <property type="molecule type" value="Genomic_DNA"/>
</dbReference>
<protein>
    <submittedName>
        <fullName evidence="1">Uncharacterized protein</fullName>
    </submittedName>
</protein>
<keyword evidence="2" id="KW-1185">Reference proteome</keyword>
<organism evidence="1 2">
    <name type="scientific">Butyrivibrio fibrisolvens</name>
    <dbReference type="NCBI Taxonomy" id="831"/>
    <lineage>
        <taxon>Bacteria</taxon>
        <taxon>Bacillati</taxon>
        <taxon>Bacillota</taxon>
        <taxon>Clostridia</taxon>
        <taxon>Lachnospirales</taxon>
        <taxon>Lachnospiraceae</taxon>
        <taxon>Butyrivibrio</taxon>
    </lineage>
</organism>
<dbReference type="RefSeq" id="WP_110073195.1">
    <property type="nucleotide sequence ID" value="NZ_CM009896.1"/>
</dbReference>
<reference evidence="1 2" key="1">
    <citation type="submission" date="2017-09" db="EMBL/GenBank/DDBJ databases">
        <title>High-quality draft genome sequence of Butyrivibrio fibrisolvens INBov1, isolated from cow rumen.</title>
        <authorList>
            <person name="Rodriguez Hernaez J."/>
            <person name="Rivarola M."/>
            <person name="Paniego N."/>
            <person name="Cravero S."/>
            <person name="Ceron Cucchi M."/>
            <person name="Martinez M.C."/>
        </authorList>
    </citation>
    <scope>NUCLEOTIDE SEQUENCE [LARGE SCALE GENOMIC DNA]</scope>
    <source>
        <strain evidence="1 2">INBov1</strain>
    </source>
</reference>
<evidence type="ECO:0000313" key="1">
    <source>
        <dbReference type="EMBL" id="PWT27857.1"/>
    </source>
</evidence>
<evidence type="ECO:0000313" key="2">
    <source>
        <dbReference type="Proteomes" id="UP000245488"/>
    </source>
</evidence>
<sequence length="123" mass="14261">MYIKNIEWLDQNEKEAITVVSDTKYEITCFADILQQEINDELVEPLECVIVQNIIRSDEEDKVEKTDSSFGYHLCGRLLDRKSGLMVVGQIKLHIQPELIPGDIDDDEQVEFDCCRIDIWEAI</sequence>
<dbReference type="Proteomes" id="UP000245488">
    <property type="component" value="Chromosome"/>
</dbReference>
<comment type="caution">
    <text evidence="1">The sequence shown here is derived from an EMBL/GenBank/DDBJ whole genome shotgun (WGS) entry which is preliminary data.</text>
</comment>